<reference evidence="2 3" key="1">
    <citation type="journal article" date="2017" name="Genome Biol.">
        <title>New reference genome sequences of hot pepper reveal the massive evolution of plant disease-resistance genes by retroduplication.</title>
        <authorList>
            <person name="Kim S."/>
            <person name="Park J."/>
            <person name="Yeom S.I."/>
            <person name="Kim Y.M."/>
            <person name="Seo E."/>
            <person name="Kim K.T."/>
            <person name="Kim M.S."/>
            <person name="Lee J.M."/>
            <person name="Cheong K."/>
            <person name="Shin H.S."/>
            <person name="Kim S.B."/>
            <person name="Han K."/>
            <person name="Lee J."/>
            <person name="Park M."/>
            <person name="Lee H.A."/>
            <person name="Lee H.Y."/>
            <person name="Lee Y."/>
            <person name="Oh S."/>
            <person name="Lee J.H."/>
            <person name="Choi E."/>
            <person name="Choi E."/>
            <person name="Lee S.E."/>
            <person name="Jeon J."/>
            <person name="Kim H."/>
            <person name="Choi G."/>
            <person name="Song H."/>
            <person name="Lee J."/>
            <person name="Lee S.C."/>
            <person name="Kwon J.K."/>
            <person name="Lee H.Y."/>
            <person name="Koo N."/>
            <person name="Hong Y."/>
            <person name="Kim R.W."/>
            <person name="Kang W.H."/>
            <person name="Huh J.H."/>
            <person name="Kang B.C."/>
            <person name="Yang T.J."/>
            <person name="Lee Y.H."/>
            <person name="Bennetzen J.L."/>
            <person name="Choi D."/>
        </authorList>
    </citation>
    <scope>NUCLEOTIDE SEQUENCE [LARGE SCALE GENOMIC DNA]</scope>
    <source>
        <strain evidence="3">cv. PBC81</strain>
    </source>
</reference>
<dbReference type="PANTHER" id="PTHR19338">
    <property type="entry name" value="TRANSLOCASE OF INNER MITOCHONDRIAL MEMBRANE 13 HOMOLOG"/>
    <property type="match status" value="1"/>
</dbReference>
<dbReference type="EMBL" id="MLFT02000003">
    <property type="protein sequence ID" value="PHT52029.1"/>
    <property type="molecule type" value="Genomic_DNA"/>
</dbReference>
<sequence>MLQMLLNIQFNNEIQDSSSTKHIKNVMVGRDDEKERLLQELTRGFSGELKVIPIIGMGGIGNSTLAKEVYDDVSVLHCFDVHAWATVSQKHDVKEILPTFQTCTFN</sequence>
<organism evidence="2 3">
    <name type="scientific">Capsicum baccatum</name>
    <name type="common">Peruvian pepper</name>
    <dbReference type="NCBI Taxonomy" id="33114"/>
    <lineage>
        <taxon>Eukaryota</taxon>
        <taxon>Viridiplantae</taxon>
        <taxon>Streptophyta</taxon>
        <taxon>Embryophyta</taxon>
        <taxon>Tracheophyta</taxon>
        <taxon>Spermatophyta</taxon>
        <taxon>Magnoliopsida</taxon>
        <taxon>eudicotyledons</taxon>
        <taxon>Gunneridae</taxon>
        <taxon>Pentapetalae</taxon>
        <taxon>asterids</taxon>
        <taxon>lamiids</taxon>
        <taxon>Solanales</taxon>
        <taxon>Solanaceae</taxon>
        <taxon>Solanoideae</taxon>
        <taxon>Capsiceae</taxon>
        <taxon>Capsicum</taxon>
    </lineage>
</organism>
<keyword evidence="3" id="KW-1185">Reference proteome</keyword>
<dbReference type="Gene3D" id="3.40.50.300">
    <property type="entry name" value="P-loop containing nucleotide triphosphate hydrolases"/>
    <property type="match status" value="1"/>
</dbReference>
<reference evidence="3" key="2">
    <citation type="journal article" date="2017" name="J. Anim. Genet.">
        <title>Multiple reference genome sequences of hot pepper reveal the massive evolution of plant disease resistance genes by retroduplication.</title>
        <authorList>
            <person name="Kim S."/>
            <person name="Park J."/>
            <person name="Yeom S.-I."/>
            <person name="Kim Y.-M."/>
            <person name="Seo E."/>
            <person name="Kim K.-T."/>
            <person name="Kim M.-S."/>
            <person name="Lee J.M."/>
            <person name="Cheong K."/>
            <person name="Shin H.-S."/>
            <person name="Kim S.-B."/>
            <person name="Han K."/>
            <person name="Lee J."/>
            <person name="Park M."/>
            <person name="Lee H.-A."/>
            <person name="Lee H.-Y."/>
            <person name="Lee Y."/>
            <person name="Oh S."/>
            <person name="Lee J.H."/>
            <person name="Choi E."/>
            <person name="Choi E."/>
            <person name="Lee S.E."/>
            <person name="Jeon J."/>
            <person name="Kim H."/>
            <person name="Choi G."/>
            <person name="Song H."/>
            <person name="Lee J."/>
            <person name="Lee S.-C."/>
            <person name="Kwon J.-K."/>
            <person name="Lee H.-Y."/>
            <person name="Koo N."/>
            <person name="Hong Y."/>
            <person name="Kim R.W."/>
            <person name="Kang W.-H."/>
            <person name="Huh J.H."/>
            <person name="Kang B.-C."/>
            <person name="Yang T.-J."/>
            <person name="Lee Y.-H."/>
            <person name="Bennetzen J.L."/>
            <person name="Choi D."/>
        </authorList>
    </citation>
    <scope>NUCLEOTIDE SEQUENCE [LARGE SCALE GENOMIC DNA]</scope>
    <source>
        <strain evidence="3">cv. PBC81</strain>
    </source>
</reference>
<dbReference type="InterPro" id="IPR002182">
    <property type="entry name" value="NB-ARC"/>
</dbReference>
<dbReference type="GO" id="GO:0043531">
    <property type="term" value="F:ADP binding"/>
    <property type="evidence" value="ECO:0007669"/>
    <property type="project" value="InterPro"/>
</dbReference>
<proteinExistence type="predicted"/>
<dbReference type="SUPFAM" id="SSF52540">
    <property type="entry name" value="P-loop containing nucleoside triphosphate hydrolases"/>
    <property type="match status" value="1"/>
</dbReference>
<dbReference type="Pfam" id="PF00931">
    <property type="entry name" value="NB-ARC"/>
    <property type="match status" value="1"/>
</dbReference>
<accession>A0A2G2X3M1</accession>
<dbReference type="OrthoDB" id="1288760at2759"/>
<evidence type="ECO:0000313" key="3">
    <source>
        <dbReference type="Proteomes" id="UP000224567"/>
    </source>
</evidence>
<dbReference type="STRING" id="33114.A0A2G2X3M1"/>
<evidence type="ECO:0000313" key="2">
    <source>
        <dbReference type="EMBL" id="PHT52029.1"/>
    </source>
</evidence>
<dbReference type="PANTHER" id="PTHR19338:SF60">
    <property type="entry name" value="NB-ARC DOMAIN-CONTAINING PROTEIN"/>
    <property type="match status" value="1"/>
</dbReference>
<protein>
    <recommendedName>
        <fullName evidence="1">NB-ARC domain-containing protein</fullName>
    </recommendedName>
</protein>
<evidence type="ECO:0000259" key="1">
    <source>
        <dbReference type="Pfam" id="PF00931"/>
    </source>
</evidence>
<dbReference type="InterPro" id="IPR027417">
    <property type="entry name" value="P-loop_NTPase"/>
</dbReference>
<name>A0A2G2X3M1_CAPBA</name>
<comment type="caution">
    <text evidence="2">The sequence shown here is derived from an EMBL/GenBank/DDBJ whole genome shotgun (WGS) entry which is preliminary data.</text>
</comment>
<gene>
    <name evidence="2" type="ORF">CQW23_06491</name>
</gene>
<dbReference type="Proteomes" id="UP000224567">
    <property type="component" value="Unassembled WGS sequence"/>
</dbReference>
<feature type="domain" description="NB-ARC" evidence="1">
    <location>
        <begin position="31"/>
        <end position="98"/>
    </location>
</feature>
<dbReference type="AlphaFoldDB" id="A0A2G2X3M1"/>